<keyword evidence="5 13" id="KW-0812">Transmembrane</keyword>
<evidence type="ECO:0000256" key="1">
    <source>
        <dbReference type="ARBA" id="ARBA00004141"/>
    </source>
</evidence>
<dbReference type="InterPro" id="IPR010617">
    <property type="entry name" value="TMEM175-like"/>
</dbReference>
<evidence type="ECO:0000313" key="14">
    <source>
        <dbReference type="EMBL" id="WDF82424.1"/>
    </source>
</evidence>
<feature type="transmembrane region" description="Helical" evidence="13">
    <location>
        <begin position="106"/>
        <end position="124"/>
    </location>
</feature>
<gene>
    <name evidence="14" type="ORF">PQ472_11105</name>
</gene>
<comment type="similarity">
    <text evidence="2">Belongs to the TMEM175 family.</text>
</comment>
<comment type="subcellular location">
    <subcellularLocation>
        <location evidence="1">Membrane</location>
        <topology evidence="1">Multi-pass membrane protein</topology>
    </subcellularLocation>
</comment>
<keyword evidence="9" id="KW-0406">Ion transport</keyword>
<keyword evidence="15" id="KW-1185">Reference proteome</keyword>
<evidence type="ECO:0000256" key="6">
    <source>
        <dbReference type="ARBA" id="ARBA00022826"/>
    </source>
</evidence>
<keyword evidence="6" id="KW-0631">Potassium channel</keyword>
<organism evidence="14 15">
    <name type="scientific">Lacticaseibacillus pabuli</name>
    <dbReference type="NCBI Taxonomy" id="3025672"/>
    <lineage>
        <taxon>Bacteria</taxon>
        <taxon>Bacillati</taxon>
        <taxon>Bacillota</taxon>
        <taxon>Bacilli</taxon>
        <taxon>Lactobacillales</taxon>
        <taxon>Lactobacillaceae</taxon>
        <taxon>Lacticaseibacillus</taxon>
    </lineage>
</organism>
<evidence type="ECO:0000256" key="5">
    <source>
        <dbReference type="ARBA" id="ARBA00022692"/>
    </source>
</evidence>
<evidence type="ECO:0000256" key="9">
    <source>
        <dbReference type="ARBA" id="ARBA00023065"/>
    </source>
</evidence>
<evidence type="ECO:0000256" key="13">
    <source>
        <dbReference type="SAM" id="Phobius"/>
    </source>
</evidence>
<evidence type="ECO:0000256" key="4">
    <source>
        <dbReference type="ARBA" id="ARBA00022538"/>
    </source>
</evidence>
<feature type="transmembrane region" description="Helical" evidence="13">
    <location>
        <begin position="75"/>
        <end position="94"/>
    </location>
</feature>
<feature type="transmembrane region" description="Helical" evidence="13">
    <location>
        <begin position="144"/>
        <end position="177"/>
    </location>
</feature>
<evidence type="ECO:0000256" key="8">
    <source>
        <dbReference type="ARBA" id="ARBA00022989"/>
    </source>
</evidence>
<keyword evidence="7" id="KW-0630">Potassium</keyword>
<dbReference type="EMBL" id="CP117884">
    <property type="protein sequence ID" value="WDF82424.1"/>
    <property type="molecule type" value="Genomic_DNA"/>
</dbReference>
<protein>
    <submittedName>
        <fullName evidence="14">TMEM175 family protein</fullName>
    </submittedName>
</protein>
<name>A0ABY7WQF7_9LACO</name>
<dbReference type="Pfam" id="PF06736">
    <property type="entry name" value="TMEM175"/>
    <property type="match status" value="1"/>
</dbReference>
<reference evidence="14 15" key="1">
    <citation type="submission" date="2023-02" db="EMBL/GenBank/DDBJ databases">
        <title>Genome sequence of Lacticaseibacillus sp. KACC 23028.</title>
        <authorList>
            <person name="Kim S."/>
            <person name="Heo J."/>
            <person name="Kwon S.-W."/>
        </authorList>
    </citation>
    <scope>NUCLEOTIDE SEQUENCE [LARGE SCALE GENOMIC DNA]</scope>
    <source>
        <strain evidence="14 15">KACC 23028</strain>
    </source>
</reference>
<feature type="transmembrane region" description="Helical" evidence="13">
    <location>
        <begin position="39"/>
        <end position="55"/>
    </location>
</feature>
<dbReference type="Proteomes" id="UP001220377">
    <property type="component" value="Chromosome"/>
</dbReference>
<accession>A0ABY7WQF7</accession>
<keyword evidence="8 13" id="KW-1133">Transmembrane helix</keyword>
<comment type="catalytic activity">
    <reaction evidence="12">
        <text>K(+)(in) = K(+)(out)</text>
        <dbReference type="Rhea" id="RHEA:29463"/>
        <dbReference type="ChEBI" id="CHEBI:29103"/>
    </reaction>
</comment>
<keyword evidence="4" id="KW-0633">Potassium transport</keyword>
<keyword evidence="3" id="KW-0813">Transport</keyword>
<evidence type="ECO:0000256" key="3">
    <source>
        <dbReference type="ARBA" id="ARBA00022448"/>
    </source>
</evidence>
<dbReference type="RefSeq" id="WP_274259861.1">
    <property type="nucleotide sequence ID" value="NZ_CP117884.1"/>
</dbReference>
<keyword evidence="11" id="KW-0407">Ion channel</keyword>
<proteinExistence type="inferred from homology"/>
<feature type="transmembrane region" description="Helical" evidence="13">
    <location>
        <begin position="6"/>
        <end position="27"/>
    </location>
</feature>
<sequence length="186" mass="21320">MNKERFLAFTDAVIAIVVTIMVLEIHLPDEITLSSLRHVAVPLAAYLLSFLNIYGSWYSHHQLFKNVKTVPQRTFWLSGLWVFIMSLYPMATAAVGEHPTRLPQELIYLSIAFFWVVLFQMMEHSLKHEFPDLVIPQTHAMPHWLYLSTLGVAFVLAFIWPPIGLIGMLLITLNSIVTGLRGFRNQ</sequence>
<evidence type="ECO:0000256" key="12">
    <source>
        <dbReference type="ARBA" id="ARBA00034430"/>
    </source>
</evidence>
<evidence type="ECO:0000256" key="11">
    <source>
        <dbReference type="ARBA" id="ARBA00023303"/>
    </source>
</evidence>
<evidence type="ECO:0000256" key="10">
    <source>
        <dbReference type="ARBA" id="ARBA00023136"/>
    </source>
</evidence>
<evidence type="ECO:0000256" key="2">
    <source>
        <dbReference type="ARBA" id="ARBA00006920"/>
    </source>
</evidence>
<evidence type="ECO:0000313" key="15">
    <source>
        <dbReference type="Proteomes" id="UP001220377"/>
    </source>
</evidence>
<evidence type="ECO:0000256" key="7">
    <source>
        <dbReference type="ARBA" id="ARBA00022958"/>
    </source>
</evidence>
<keyword evidence="10 13" id="KW-0472">Membrane</keyword>